<keyword evidence="1" id="KW-0472">Membrane</keyword>
<reference evidence="3" key="1">
    <citation type="journal article" date="2006" name="PLoS Biol.">
        <title>Macronuclear genome sequence of the ciliate Tetrahymena thermophila, a model eukaryote.</title>
        <authorList>
            <person name="Eisen J.A."/>
            <person name="Coyne R.S."/>
            <person name="Wu M."/>
            <person name="Wu D."/>
            <person name="Thiagarajan M."/>
            <person name="Wortman J.R."/>
            <person name="Badger J.H."/>
            <person name="Ren Q."/>
            <person name="Amedeo P."/>
            <person name="Jones K.M."/>
            <person name="Tallon L.J."/>
            <person name="Delcher A.L."/>
            <person name="Salzberg S.L."/>
            <person name="Silva J.C."/>
            <person name="Haas B.J."/>
            <person name="Majoros W.H."/>
            <person name="Farzad M."/>
            <person name="Carlton J.M."/>
            <person name="Smith R.K. Jr."/>
            <person name="Garg J."/>
            <person name="Pearlman R.E."/>
            <person name="Karrer K.M."/>
            <person name="Sun L."/>
            <person name="Manning G."/>
            <person name="Elde N.C."/>
            <person name="Turkewitz A.P."/>
            <person name="Asai D.J."/>
            <person name="Wilkes D.E."/>
            <person name="Wang Y."/>
            <person name="Cai H."/>
            <person name="Collins K."/>
            <person name="Stewart B.A."/>
            <person name="Lee S.R."/>
            <person name="Wilamowska K."/>
            <person name="Weinberg Z."/>
            <person name="Ruzzo W.L."/>
            <person name="Wloga D."/>
            <person name="Gaertig J."/>
            <person name="Frankel J."/>
            <person name="Tsao C.-C."/>
            <person name="Gorovsky M.A."/>
            <person name="Keeling P.J."/>
            <person name="Waller R.F."/>
            <person name="Patron N.J."/>
            <person name="Cherry J.M."/>
            <person name="Stover N.A."/>
            <person name="Krieger C.J."/>
            <person name="del Toro C."/>
            <person name="Ryder H.F."/>
            <person name="Williamson S.C."/>
            <person name="Barbeau R.A."/>
            <person name="Hamilton E.P."/>
            <person name="Orias E."/>
        </authorList>
    </citation>
    <scope>NUCLEOTIDE SEQUENCE [LARGE SCALE GENOMIC DNA]</scope>
    <source>
        <strain evidence="3">SB210</strain>
    </source>
</reference>
<dbReference type="PANTHER" id="PTHR11319:SF35">
    <property type="entry name" value="OUTER MEMBRANE PROTEIN PMPC-RELATED"/>
    <property type="match status" value="1"/>
</dbReference>
<feature type="transmembrane region" description="Helical" evidence="1">
    <location>
        <begin position="1043"/>
        <end position="1062"/>
    </location>
</feature>
<keyword evidence="3" id="KW-1185">Reference proteome</keyword>
<name>Q229K6_TETTS</name>
<dbReference type="PANTHER" id="PTHR11319">
    <property type="entry name" value="G PROTEIN-COUPLED RECEPTOR-RELATED"/>
    <property type="match status" value="1"/>
</dbReference>
<keyword evidence="1 2" id="KW-0812">Transmembrane</keyword>
<dbReference type="GeneID" id="7841754"/>
<accession>Q229K6</accession>
<dbReference type="RefSeq" id="XP_001029641.2">
    <property type="nucleotide sequence ID" value="XM_001029641.2"/>
</dbReference>
<sequence length="1243" mass="145372">KSECSFLISIQEQQNLIEEQANVAVKQKEIQTINGISLINQENQLIYFYIQVPTTDIQNTFLQISQQKNSQYVIAPYDVDNNFIALSNDTFLTLGLQILQFTNFSLTFQNNTDLLINITQNKITQQIIFQNMDIDFACFGTNQIYISGIEKVIFQNIKISQLNLKECSQQNQQNSLFYFYNVSEIYIYNLEISNNNFYQKSQISIFQFELIKTILIDGVTMIQNINLNSLMSFQQVQNLTLYNLTIKDNIQSIQVKQVSGLFSFYGCNTITLTKCLFQFNNQLVLIFSTNEYSIQNKIIELNDDILFLNSFKVELNKFLQQQIMNIQSSKVQFNNFTQFQNEGSLLLTKSQVIIIEKGHFKLNTAQNGGAIHFLAIKTKIYIKESLFQQNTANSSGGALYLENIDNCIIQFDTMTMIKNNKALIGGGLRIVQTNQKKLLLPQNFPFSNNIFENKAEIYGDDSTSYLQNIIIKNNDNTNEESFTFYQHQSSVPKKFQNDYSRYAELRQFRSGGLINFKMYIVDEQNRYLSFSNEKLILGLYPKDIDQELNTIQISIYQLNSTESQMFGQNTINYFQYNSLDYSFEMNEITVIGNLNKVQFFYINSTIQTNSLTKQPILLSIEFRNCKLGEVIQQVNNNIFQCNQCLKGTYQLVDPQTLYQQSIQQNKDINKCINCPQSALMCKGDIIELKNGFWRHNNYTDEIIECDPIINSCQAENPNSINYCKAGYLGPICLQCDILGEVWQGYRYSQSLSKGFCDICGSQLKQWGFMLLKIVILEAYFLYALGVFIQKFKHSQTCYYLRMLKIMPISSNSINDYSGFYIKIILTYYQLSALLIPQPKIISVHFNLFNDVIGSGGIQVSLGIDCLMSENIIRGIGKILYFMLTQFFVPMVFLLFIPITLMFYQDISKQKIRKYHIYLIFHIIFVFFQVNQISYFIQSLTCKQVGNKLYNSLDLSFDCYDSNVIKYLYPFSVMVLIFWTLLPLAFLKLINLNKKKLNQCLTKYKYGYYYAELKDKFYYWEFVRIYLKITIIYVYTLLNNSNNQEIAIVTISIVLFFYIKIVSQNNPFISINIQQCEKAAYSLIFLKIYLRFIQIQIPSAQIFIEISQIIVDYFFIFCYLIIVLGIMISNSTSKYVIIFKKCLSKIMPQKLKKMINFNKVSFKTYLKWKRVLKKFKKSYKLFQKTIKQQVKHNKQLKQTKFDFKKVNQNNVLTILEDKNKYLSYQSYKNSQQLLLKDYAKQPEI</sequence>
<feature type="transmembrane region" description="Helical" evidence="1">
    <location>
        <begin position="915"/>
        <end position="936"/>
    </location>
</feature>
<proteinExistence type="predicted"/>
<feature type="transmembrane region" description="Helical" evidence="1">
    <location>
        <begin position="766"/>
        <end position="788"/>
    </location>
</feature>
<dbReference type="AlphaFoldDB" id="Q229K6"/>
<organism evidence="2 3">
    <name type="scientific">Tetrahymena thermophila (strain SB210)</name>
    <dbReference type="NCBI Taxonomy" id="312017"/>
    <lineage>
        <taxon>Eukaryota</taxon>
        <taxon>Sar</taxon>
        <taxon>Alveolata</taxon>
        <taxon>Ciliophora</taxon>
        <taxon>Intramacronucleata</taxon>
        <taxon>Oligohymenophorea</taxon>
        <taxon>Hymenostomatida</taxon>
        <taxon>Tetrahymenina</taxon>
        <taxon>Tetrahymenidae</taxon>
        <taxon>Tetrahymena</taxon>
    </lineage>
</organism>
<evidence type="ECO:0000256" key="1">
    <source>
        <dbReference type="SAM" id="Phobius"/>
    </source>
</evidence>
<keyword evidence="1" id="KW-1133">Transmembrane helix</keyword>
<dbReference type="KEGG" id="tet:TTHERM_01389270"/>
<feature type="transmembrane region" description="Helical" evidence="1">
    <location>
        <begin position="1109"/>
        <end position="1127"/>
    </location>
</feature>
<dbReference type="SUPFAM" id="SSF51126">
    <property type="entry name" value="Pectin lyase-like"/>
    <property type="match status" value="1"/>
</dbReference>
<protein>
    <submittedName>
        <fullName evidence="2">Transmembrane protein, putative</fullName>
    </submittedName>
</protein>
<feature type="transmembrane region" description="Helical" evidence="1">
    <location>
        <begin position="1016"/>
        <end position="1037"/>
    </location>
</feature>
<dbReference type="InterPro" id="IPR011050">
    <property type="entry name" value="Pectin_lyase_fold/virulence"/>
</dbReference>
<dbReference type="OrthoDB" id="338325at2759"/>
<feature type="non-terminal residue" evidence="2">
    <location>
        <position position="1"/>
    </location>
</feature>
<evidence type="ECO:0000313" key="2">
    <source>
        <dbReference type="EMBL" id="EAR81978.2"/>
    </source>
</evidence>
<gene>
    <name evidence="2" type="ORF">TTHERM_01389270</name>
</gene>
<dbReference type="Proteomes" id="UP000009168">
    <property type="component" value="Unassembled WGS sequence"/>
</dbReference>
<feature type="transmembrane region" description="Helical" evidence="1">
    <location>
        <begin position="808"/>
        <end position="828"/>
    </location>
</feature>
<feature type="transmembrane region" description="Helical" evidence="1">
    <location>
        <begin position="966"/>
        <end position="986"/>
    </location>
</feature>
<feature type="transmembrane region" description="Helical" evidence="1">
    <location>
        <begin position="878"/>
        <end position="903"/>
    </location>
</feature>
<dbReference type="EMBL" id="GG662814">
    <property type="protein sequence ID" value="EAR81978.2"/>
    <property type="molecule type" value="Genomic_DNA"/>
</dbReference>
<dbReference type="InParanoid" id="Q229K6"/>
<evidence type="ECO:0000313" key="3">
    <source>
        <dbReference type="Proteomes" id="UP000009168"/>
    </source>
</evidence>
<feature type="transmembrane region" description="Helical" evidence="1">
    <location>
        <begin position="1083"/>
        <end position="1103"/>
    </location>
</feature>
<dbReference type="HOGENOM" id="CLU_003191_2_0_1"/>